<dbReference type="RefSeq" id="WP_165498477.1">
    <property type="nucleotide sequence ID" value="NZ_CP036455.1"/>
</dbReference>
<dbReference type="GO" id="GO:0004175">
    <property type="term" value="F:endopeptidase activity"/>
    <property type="evidence" value="ECO:0007669"/>
    <property type="project" value="UniProtKB-ARBA"/>
</dbReference>
<gene>
    <name evidence="3" type="ORF">EKD16_02640</name>
</gene>
<reference evidence="3 4" key="1">
    <citation type="submission" date="2019-02" db="EMBL/GenBank/DDBJ databases">
        <authorList>
            <person name="Khodamoradi S."/>
            <person name="Hahnke R.L."/>
            <person name="Kaempfer P."/>
            <person name="Schumann P."/>
            <person name="Rohde M."/>
            <person name="Steinert M."/>
            <person name="Luzhetskyy A."/>
            <person name="Wink J."/>
            <person name="Ruckert C."/>
        </authorList>
    </citation>
    <scope>NUCLEOTIDE SEQUENCE [LARGE SCALE GENOMIC DNA]</scope>
    <source>
        <strain evidence="3 4">M2</strain>
    </source>
</reference>
<keyword evidence="4" id="KW-1185">Reference proteome</keyword>
<dbReference type="Proteomes" id="UP000292235">
    <property type="component" value="Chromosome"/>
</dbReference>
<feature type="transmembrane region" description="Helical" evidence="1">
    <location>
        <begin position="261"/>
        <end position="279"/>
    </location>
</feature>
<organism evidence="3 4">
    <name type="scientific">Streptomonospora litoralis</name>
    <dbReference type="NCBI Taxonomy" id="2498135"/>
    <lineage>
        <taxon>Bacteria</taxon>
        <taxon>Bacillati</taxon>
        <taxon>Actinomycetota</taxon>
        <taxon>Actinomycetes</taxon>
        <taxon>Streptosporangiales</taxon>
        <taxon>Nocardiopsidaceae</taxon>
        <taxon>Streptomonospora</taxon>
    </lineage>
</organism>
<dbReference type="KEGG" id="strr:EKD16_02640"/>
<keyword evidence="1" id="KW-1133">Transmembrane helix</keyword>
<accession>A0A4P6Q0W7</accession>
<dbReference type="AlphaFoldDB" id="A0A4P6Q0W7"/>
<name>A0A4P6Q0W7_9ACTN</name>
<feature type="transmembrane region" description="Helical" evidence="1">
    <location>
        <begin position="42"/>
        <end position="60"/>
    </location>
</feature>
<evidence type="ECO:0000256" key="1">
    <source>
        <dbReference type="SAM" id="Phobius"/>
    </source>
</evidence>
<keyword evidence="1" id="KW-0472">Membrane</keyword>
<feature type="transmembrane region" description="Helical" evidence="1">
    <location>
        <begin position="188"/>
        <end position="209"/>
    </location>
</feature>
<dbReference type="InterPro" id="IPR003675">
    <property type="entry name" value="Rce1/LyrA-like_dom"/>
</dbReference>
<feature type="transmembrane region" description="Helical" evidence="1">
    <location>
        <begin position="124"/>
        <end position="148"/>
    </location>
</feature>
<proteinExistence type="predicted"/>
<dbReference type="Pfam" id="PF02517">
    <property type="entry name" value="Rce1-like"/>
    <property type="match status" value="1"/>
</dbReference>
<dbReference type="GO" id="GO:0080120">
    <property type="term" value="P:CAAX-box protein maturation"/>
    <property type="evidence" value="ECO:0007669"/>
    <property type="project" value="UniProtKB-ARBA"/>
</dbReference>
<evidence type="ECO:0000313" key="3">
    <source>
        <dbReference type="EMBL" id="QBI52344.1"/>
    </source>
</evidence>
<sequence>MTRTSGRLLKWGAAAAVTALAVVLVLHPVVPTSALGGRAPSHGALLMPMAAGLVLIAVVTDRHRSRELDRRARAALEGHSMPYELTCLMLLLAVFLLATVGVSFLGQTFLPTVSWEVLMPPIRILLLFVLPLVVVDMGGFTVAGYSTVMPLLAMRVTEGWRWAGAVPVCVTLALMALAVFPAPMPDPALVIAAAIAIVAAVAVPEELFFRALVQTRLERVAGRWPGILLATALFTVVSVYLSEYGELSTEAEVLEFGVWQAGVFYAMVGLLHGLLWSAYRNFWLNVLMRSGALLIRVAPALQVL</sequence>
<protein>
    <recommendedName>
        <fullName evidence="2">CAAX prenyl protease 2/Lysostaphin resistance protein A-like domain-containing protein</fullName>
    </recommendedName>
</protein>
<evidence type="ECO:0000313" key="4">
    <source>
        <dbReference type="Proteomes" id="UP000292235"/>
    </source>
</evidence>
<feature type="transmembrane region" description="Helical" evidence="1">
    <location>
        <begin position="160"/>
        <end position="182"/>
    </location>
</feature>
<feature type="transmembrane region" description="Helical" evidence="1">
    <location>
        <begin position="81"/>
        <end position="104"/>
    </location>
</feature>
<keyword evidence="1" id="KW-0812">Transmembrane</keyword>
<feature type="transmembrane region" description="Helical" evidence="1">
    <location>
        <begin position="221"/>
        <end position="241"/>
    </location>
</feature>
<feature type="transmembrane region" description="Helical" evidence="1">
    <location>
        <begin position="12"/>
        <end position="30"/>
    </location>
</feature>
<dbReference type="EMBL" id="CP036455">
    <property type="protein sequence ID" value="QBI52344.1"/>
    <property type="molecule type" value="Genomic_DNA"/>
</dbReference>
<feature type="domain" description="CAAX prenyl protease 2/Lysostaphin resistance protein A-like" evidence="2">
    <location>
        <begin position="190"/>
        <end position="289"/>
    </location>
</feature>
<evidence type="ECO:0000259" key="2">
    <source>
        <dbReference type="Pfam" id="PF02517"/>
    </source>
</evidence>